<feature type="region of interest" description="Disordered" evidence="1">
    <location>
        <begin position="1"/>
        <end position="214"/>
    </location>
</feature>
<feature type="compositionally biased region" description="Basic and acidic residues" evidence="1">
    <location>
        <begin position="96"/>
        <end position="130"/>
    </location>
</feature>
<reference evidence="4" key="1">
    <citation type="journal article" date="2020" name="Stud. Mycol.">
        <title>101 Dothideomycetes genomes: a test case for predicting lifestyles and emergence of pathogens.</title>
        <authorList>
            <person name="Haridas S."/>
            <person name="Albert R."/>
            <person name="Binder M."/>
            <person name="Bloem J."/>
            <person name="Labutti K."/>
            <person name="Salamov A."/>
            <person name="Andreopoulos B."/>
            <person name="Baker S."/>
            <person name="Barry K."/>
            <person name="Bills G."/>
            <person name="Bluhm B."/>
            <person name="Cannon C."/>
            <person name="Castanera R."/>
            <person name="Culley D."/>
            <person name="Daum C."/>
            <person name="Ezra D."/>
            <person name="Gonzalez J."/>
            <person name="Henrissat B."/>
            <person name="Kuo A."/>
            <person name="Liang C."/>
            <person name="Lipzen A."/>
            <person name="Lutzoni F."/>
            <person name="Magnuson J."/>
            <person name="Mondo S."/>
            <person name="Nolan M."/>
            <person name="Ohm R."/>
            <person name="Pangilinan J."/>
            <person name="Park H.-J."/>
            <person name="Ramirez L."/>
            <person name="Alfaro M."/>
            <person name="Sun H."/>
            <person name="Tritt A."/>
            <person name="Yoshinaga Y."/>
            <person name="Zwiers L.-H."/>
            <person name="Turgeon B."/>
            <person name="Goodwin S."/>
            <person name="Spatafora J."/>
            <person name="Crous P."/>
            <person name="Grigoriev I."/>
        </authorList>
    </citation>
    <scope>NUCLEOTIDE SEQUENCE</scope>
    <source>
        <strain evidence="4">CBS 480.64</strain>
    </source>
</reference>
<dbReference type="OrthoDB" id="5422283at2759"/>
<evidence type="ECO:0000313" key="4">
    <source>
        <dbReference type="EMBL" id="KAF2862726.1"/>
    </source>
</evidence>
<feature type="domain" description="SUZ" evidence="2">
    <location>
        <begin position="49"/>
        <end position="135"/>
    </location>
</feature>
<evidence type="ECO:0000313" key="5">
    <source>
        <dbReference type="Proteomes" id="UP000799421"/>
    </source>
</evidence>
<name>A0A6A7C556_9PEZI</name>
<protein>
    <submittedName>
        <fullName evidence="4">Uncharacterized protein</fullName>
    </submittedName>
</protein>
<dbReference type="EMBL" id="MU005964">
    <property type="protein sequence ID" value="KAF2862726.1"/>
    <property type="molecule type" value="Genomic_DNA"/>
</dbReference>
<sequence>MQTLNAWDDDYTETADKANTQRVPAPKLTKAQRRAQHLETQKQLWDSGENPSRNLWLEARGVVPLRQEFKPQVTVLSRRPPTSTKQPDESEESDEDSSKKRESELQERQRQARIEREEKAKRYAEARERIMGTSSRESSQGRDLSRRGRGGRGGNRNSRPQSRDLSPATGVLYDPNDSGKWTKKPATNTIAEPIRQPRGPDGGARGGFFVRERA</sequence>
<dbReference type="PROSITE" id="PS51938">
    <property type="entry name" value="SUZ_C"/>
    <property type="match status" value="1"/>
</dbReference>
<evidence type="ECO:0000259" key="2">
    <source>
        <dbReference type="PROSITE" id="PS51673"/>
    </source>
</evidence>
<evidence type="ECO:0000259" key="3">
    <source>
        <dbReference type="PROSITE" id="PS51938"/>
    </source>
</evidence>
<dbReference type="AlphaFoldDB" id="A0A6A7C556"/>
<proteinExistence type="predicted"/>
<feature type="domain" description="SUZ-C" evidence="3">
    <location>
        <begin position="155"/>
        <end position="212"/>
    </location>
</feature>
<dbReference type="InterPro" id="IPR024771">
    <property type="entry name" value="SUZ"/>
</dbReference>
<gene>
    <name evidence="4" type="ORF">K470DRAFT_268684</name>
</gene>
<feature type="compositionally biased region" description="Polar residues" evidence="1">
    <location>
        <begin position="41"/>
        <end position="53"/>
    </location>
</feature>
<organism evidence="4 5">
    <name type="scientific">Piedraia hortae CBS 480.64</name>
    <dbReference type="NCBI Taxonomy" id="1314780"/>
    <lineage>
        <taxon>Eukaryota</taxon>
        <taxon>Fungi</taxon>
        <taxon>Dikarya</taxon>
        <taxon>Ascomycota</taxon>
        <taxon>Pezizomycotina</taxon>
        <taxon>Dothideomycetes</taxon>
        <taxon>Dothideomycetidae</taxon>
        <taxon>Capnodiales</taxon>
        <taxon>Piedraiaceae</taxon>
        <taxon>Piedraia</taxon>
    </lineage>
</organism>
<evidence type="ECO:0000256" key="1">
    <source>
        <dbReference type="SAM" id="MobiDB-lite"/>
    </source>
</evidence>
<dbReference type="Proteomes" id="UP000799421">
    <property type="component" value="Unassembled WGS sequence"/>
</dbReference>
<dbReference type="PROSITE" id="PS51673">
    <property type="entry name" value="SUZ"/>
    <property type="match status" value="1"/>
</dbReference>
<accession>A0A6A7C556</accession>
<keyword evidence="5" id="KW-1185">Reference proteome</keyword>
<dbReference type="InterPro" id="IPR024642">
    <property type="entry name" value="SUZ-C"/>
</dbReference>